<comment type="caution">
    <text evidence="3">The sequence shown here is derived from an EMBL/GenBank/DDBJ whole genome shotgun (WGS) entry which is preliminary data.</text>
</comment>
<keyword evidence="2" id="KW-0812">Transmembrane</keyword>
<keyword evidence="4" id="KW-1185">Reference proteome</keyword>
<dbReference type="RefSeq" id="WP_042086515.1">
    <property type="nucleotide sequence ID" value="NZ_BKCN01000006.1"/>
</dbReference>
<name>A0A5A7N6C1_9PROT</name>
<gene>
    <name evidence="3" type="ORF">JCM17846_15540</name>
</gene>
<evidence type="ECO:0000256" key="2">
    <source>
        <dbReference type="SAM" id="Phobius"/>
    </source>
</evidence>
<evidence type="ECO:0000313" key="4">
    <source>
        <dbReference type="Proteomes" id="UP000324996"/>
    </source>
</evidence>
<accession>A0A5A7N6C1</accession>
<evidence type="ECO:0000256" key="1">
    <source>
        <dbReference type="SAM" id="MobiDB-lite"/>
    </source>
</evidence>
<keyword evidence="2" id="KW-1133">Transmembrane helix</keyword>
<protein>
    <recommendedName>
        <fullName evidence="5">Capsule biosynthesis protein</fullName>
    </recommendedName>
</protein>
<dbReference type="InterPro" id="IPR045936">
    <property type="entry name" value="DUF6356"/>
</dbReference>
<reference evidence="3 4" key="1">
    <citation type="submission" date="2019-09" db="EMBL/GenBank/DDBJ databases">
        <title>NBRP : Genome information of microbial organism related human and environment.</title>
        <authorList>
            <person name="Hattori M."/>
            <person name="Oshima K."/>
            <person name="Inaba H."/>
            <person name="Suda W."/>
            <person name="Sakamoto M."/>
            <person name="Iino T."/>
            <person name="Kitahara M."/>
            <person name="Oshida Y."/>
            <person name="Iida T."/>
            <person name="Kudo T."/>
            <person name="Itoh T."/>
            <person name="Ohkuma M."/>
        </authorList>
    </citation>
    <scope>NUCLEOTIDE SEQUENCE [LARGE SCALE GENOMIC DNA]</scope>
    <source>
        <strain evidence="3 4">Q-1</strain>
    </source>
</reference>
<feature type="transmembrane region" description="Helical" evidence="2">
    <location>
        <begin position="27"/>
        <end position="48"/>
    </location>
</feature>
<dbReference type="AlphaFoldDB" id="A0A5A7N6C1"/>
<proteinExistence type="predicted"/>
<dbReference type="Proteomes" id="UP000324996">
    <property type="component" value="Unassembled WGS sequence"/>
</dbReference>
<evidence type="ECO:0000313" key="3">
    <source>
        <dbReference type="EMBL" id="GER03872.1"/>
    </source>
</evidence>
<keyword evidence="2" id="KW-0472">Membrane</keyword>
<sequence length="92" mass="10289">MIQKWFLDHPQSVGEGYFAHMGTAMRFSGLLFLGAVVCFFHALLPAMFTKTGSTIISRLHEKMVRNRRRVPGAASSAGSRSYKGEDSFDYVI</sequence>
<organism evidence="3 4">
    <name type="scientific">Iodidimonas nitroreducens</name>
    <dbReference type="NCBI Taxonomy" id="1236968"/>
    <lineage>
        <taxon>Bacteria</taxon>
        <taxon>Pseudomonadati</taxon>
        <taxon>Pseudomonadota</taxon>
        <taxon>Alphaproteobacteria</taxon>
        <taxon>Iodidimonadales</taxon>
        <taxon>Iodidimonadaceae</taxon>
        <taxon>Iodidimonas</taxon>
    </lineage>
</organism>
<dbReference type="Pfam" id="PF19883">
    <property type="entry name" value="DUF6356"/>
    <property type="match status" value="1"/>
</dbReference>
<evidence type="ECO:0008006" key="5">
    <source>
        <dbReference type="Google" id="ProtNLM"/>
    </source>
</evidence>
<feature type="region of interest" description="Disordered" evidence="1">
    <location>
        <begin position="69"/>
        <end position="92"/>
    </location>
</feature>
<dbReference type="EMBL" id="BKCN01000006">
    <property type="protein sequence ID" value="GER03872.1"/>
    <property type="molecule type" value="Genomic_DNA"/>
</dbReference>